<name>A0ABV1RU82_9BACT</name>
<comment type="caution">
    <text evidence="1">The sequence shown here is derived from an EMBL/GenBank/DDBJ whole genome shotgun (WGS) entry which is preliminary data.</text>
</comment>
<gene>
    <name evidence="1" type="ORF">ABS362_10195</name>
</gene>
<protein>
    <submittedName>
        <fullName evidence="1">Uncharacterized protein</fullName>
    </submittedName>
</protein>
<dbReference type="Proteomes" id="UP001476807">
    <property type="component" value="Unassembled WGS sequence"/>
</dbReference>
<keyword evidence="2" id="KW-1185">Reference proteome</keyword>
<evidence type="ECO:0000313" key="2">
    <source>
        <dbReference type="Proteomes" id="UP001476807"/>
    </source>
</evidence>
<proteinExistence type="predicted"/>
<sequence>MNSVKLSAYYKLYAFPDYQSMQSGRRYLQRVVLAKALAEVQEKEVRTYLQRNNPGGYINYLQPMHNHPSYFSADRSFISALQLLYKSNGYSARYIVIERV</sequence>
<reference evidence="1 2" key="1">
    <citation type="submission" date="2024-06" db="EMBL/GenBank/DDBJ databases">
        <title>Pontibacter populi HYL7-15.</title>
        <authorList>
            <person name="Kim M.K."/>
        </authorList>
    </citation>
    <scope>NUCLEOTIDE SEQUENCE [LARGE SCALE GENOMIC DNA]</scope>
    <source>
        <strain evidence="1 2">HYL7-15</strain>
    </source>
</reference>
<dbReference type="RefSeq" id="WP_350412365.1">
    <property type="nucleotide sequence ID" value="NZ_JBEOKT010000007.1"/>
</dbReference>
<organism evidence="1 2">
    <name type="scientific">Pontibacter populi</name>
    <dbReference type="NCBI Taxonomy" id="890055"/>
    <lineage>
        <taxon>Bacteria</taxon>
        <taxon>Pseudomonadati</taxon>
        <taxon>Bacteroidota</taxon>
        <taxon>Cytophagia</taxon>
        <taxon>Cytophagales</taxon>
        <taxon>Hymenobacteraceae</taxon>
        <taxon>Pontibacter</taxon>
    </lineage>
</organism>
<dbReference type="EMBL" id="JBEOKT010000007">
    <property type="protein sequence ID" value="MER2997918.1"/>
    <property type="molecule type" value="Genomic_DNA"/>
</dbReference>
<evidence type="ECO:0000313" key="1">
    <source>
        <dbReference type="EMBL" id="MER2997918.1"/>
    </source>
</evidence>
<accession>A0ABV1RU82</accession>